<keyword evidence="3" id="KW-0067">ATP-binding</keyword>
<keyword evidence="6" id="KW-1185">Reference proteome</keyword>
<dbReference type="eggNOG" id="COG1984">
    <property type="taxonomic scope" value="Bacteria"/>
</dbReference>
<keyword evidence="2 5" id="KW-0378">Hydrolase</keyword>
<organism evidence="5 6">
    <name type="scientific">Leadbettera azotonutricia (strain ATCC BAA-888 / DSM 13862 / ZAS-9)</name>
    <name type="common">Treponema azotonutricium</name>
    <dbReference type="NCBI Taxonomy" id="545695"/>
    <lineage>
        <taxon>Bacteria</taxon>
        <taxon>Pseudomonadati</taxon>
        <taxon>Spirochaetota</taxon>
        <taxon>Spirochaetia</taxon>
        <taxon>Spirochaetales</taxon>
        <taxon>Breznakiellaceae</taxon>
        <taxon>Leadbettera</taxon>
    </lineage>
</organism>
<dbReference type="SMART" id="SM00797">
    <property type="entry name" value="AHS2"/>
    <property type="match status" value="1"/>
</dbReference>
<evidence type="ECO:0000256" key="2">
    <source>
        <dbReference type="ARBA" id="ARBA00022801"/>
    </source>
</evidence>
<name>F5YAA8_LEAAZ</name>
<feature type="domain" description="Carboxyltransferase" evidence="4">
    <location>
        <begin position="24"/>
        <end position="312"/>
    </location>
</feature>
<reference evidence="6" key="1">
    <citation type="submission" date="2009-12" db="EMBL/GenBank/DDBJ databases">
        <title>Complete sequence of Treponema azotonutricium strain ZAS-9.</title>
        <authorList>
            <person name="Tetu S.G."/>
            <person name="Matson E."/>
            <person name="Ren Q."/>
            <person name="Seshadri R."/>
            <person name="Elbourne L."/>
            <person name="Hassan K.A."/>
            <person name="Durkin A."/>
            <person name="Radune D."/>
            <person name="Mohamoud Y."/>
            <person name="Shay R."/>
            <person name="Jin S."/>
            <person name="Zhang X."/>
            <person name="Lucey K."/>
            <person name="Ballor N.R."/>
            <person name="Ottesen E."/>
            <person name="Rosenthal R."/>
            <person name="Allen A."/>
            <person name="Leadbetter J.R."/>
            <person name="Paulsen I.T."/>
        </authorList>
    </citation>
    <scope>NUCLEOTIDE SEQUENCE [LARGE SCALE GENOMIC DNA]</scope>
    <source>
        <strain evidence="6">ATCC BAA-888 / DSM 13862 / ZAS-9</strain>
    </source>
</reference>
<dbReference type="RefSeq" id="WP_015711242.1">
    <property type="nucleotide sequence ID" value="NC_015577.1"/>
</dbReference>
<dbReference type="STRING" id="545695.TREAZ_0722"/>
<reference evidence="5 6" key="2">
    <citation type="journal article" date="2011" name="ISME J.">
        <title>RNA-seq reveals cooperative metabolic interactions between two termite-gut spirochete species in co-culture.</title>
        <authorList>
            <person name="Rosenthal A.Z."/>
            <person name="Matson E.G."/>
            <person name="Eldar A."/>
            <person name="Leadbetter J.R."/>
        </authorList>
    </citation>
    <scope>NUCLEOTIDE SEQUENCE [LARGE SCALE GENOMIC DNA]</scope>
    <source>
        <strain evidence="6">ATCC BAA-888 / DSM 13862 / ZAS-9</strain>
    </source>
</reference>
<dbReference type="OrthoDB" id="9807469at2"/>
<evidence type="ECO:0000256" key="3">
    <source>
        <dbReference type="ARBA" id="ARBA00022840"/>
    </source>
</evidence>
<evidence type="ECO:0000259" key="4">
    <source>
        <dbReference type="SMART" id="SM00797"/>
    </source>
</evidence>
<dbReference type="NCBIfam" id="TIGR00724">
    <property type="entry name" value="urea_amlyse_rel"/>
    <property type="match status" value="1"/>
</dbReference>
<dbReference type="GO" id="GO:0016787">
    <property type="term" value="F:hydrolase activity"/>
    <property type="evidence" value="ECO:0007669"/>
    <property type="project" value="UniProtKB-KW"/>
</dbReference>
<dbReference type="InParanoid" id="F5YAA8"/>
<dbReference type="FunCoup" id="F5YAA8">
    <property type="interactions" value="18"/>
</dbReference>
<dbReference type="EMBL" id="CP001841">
    <property type="protein sequence ID" value="AEF81378.1"/>
    <property type="molecule type" value="Genomic_DNA"/>
</dbReference>
<accession>F5YAA8</accession>
<evidence type="ECO:0000313" key="5">
    <source>
        <dbReference type="EMBL" id="AEF81378.1"/>
    </source>
</evidence>
<dbReference type="Gene3D" id="2.40.100.10">
    <property type="entry name" value="Cyclophilin-like"/>
    <property type="match status" value="1"/>
</dbReference>
<sequence>MGMTLIDPGMLSTIQDEGRKGYMEAGFSPSGAMDGFSFALANALVNNPAGEAVLEMTFSGASFLFDGTAALCVTGADMKPLLNGNPIAMNKAFCVRKGDIFCTGMAIKGFRSYIAVSGGFAIEPVMGSFSTNLKARIGGFNGRKLESKDHIPFRKTINSLPGLERRLFNAESSPFPIAAYTAELPLVLHVVEGSQLSYFTREGMENFYASIYTVTSDSDRMGVRLEGPAISSIKGTDIVSDGIALGSIQVPGSGKPIILLNDRQTTGGYAKIGAVITRDIWRLSQAVPGSQVRFEKISLRDAEKCYRQTVKAIKGLQFYR</sequence>
<dbReference type="SUPFAM" id="SSF50891">
    <property type="entry name" value="Cyclophilin-like"/>
    <property type="match status" value="1"/>
</dbReference>
<gene>
    <name evidence="5" type="ordered locus">TREAZ_0722</name>
</gene>
<keyword evidence="1" id="KW-0547">Nucleotide-binding</keyword>
<dbReference type="Proteomes" id="UP000009222">
    <property type="component" value="Chromosome"/>
</dbReference>
<dbReference type="GO" id="GO:0005524">
    <property type="term" value="F:ATP binding"/>
    <property type="evidence" value="ECO:0007669"/>
    <property type="project" value="UniProtKB-KW"/>
</dbReference>
<dbReference type="HOGENOM" id="CLU_028967_0_0_12"/>
<dbReference type="PANTHER" id="PTHR43309">
    <property type="entry name" value="5-OXOPROLINASE SUBUNIT C"/>
    <property type="match status" value="1"/>
</dbReference>
<proteinExistence type="predicted"/>
<dbReference type="InterPro" id="IPR003778">
    <property type="entry name" value="CT_A_B"/>
</dbReference>
<evidence type="ECO:0000313" key="6">
    <source>
        <dbReference type="Proteomes" id="UP000009222"/>
    </source>
</evidence>
<dbReference type="Pfam" id="PF02626">
    <property type="entry name" value="CT_A_B"/>
    <property type="match status" value="1"/>
</dbReference>
<dbReference type="AlphaFoldDB" id="F5YAA8"/>
<dbReference type="InterPro" id="IPR029000">
    <property type="entry name" value="Cyclophilin-like_dom_sf"/>
</dbReference>
<dbReference type="InterPro" id="IPR052708">
    <property type="entry name" value="PxpC"/>
</dbReference>
<dbReference type="PANTHER" id="PTHR43309:SF5">
    <property type="entry name" value="5-OXOPROLINASE SUBUNIT C"/>
    <property type="match status" value="1"/>
</dbReference>
<evidence type="ECO:0000256" key="1">
    <source>
        <dbReference type="ARBA" id="ARBA00022741"/>
    </source>
</evidence>
<protein>
    <submittedName>
        <fullName evidence="5">Allophanate hydrolase subunit 2</fullName>
    </submittedName>
</protein>
<dbReference type="KEGG" id="taz:TREAZ_0722"/>